<evidence type="ECO:0000256" key="3">
    <source>
        <dbReference type="SAM" id="MobiDB-lite"/>
    </source>
</evidence>
<dbReference type="InterPro" id="IPR000415">
    <property type="entry name" value="Nitroreductase-like"/>
</dbReference>
<feature type="domain" description="Nitroreductase" evidence="4">
    <location>
        <begin position="69"/>
        <end position="157"/>
    </location>
</feature>
<protein>
    <submittedName>
        <fullName evidence="5">Nitroreductase</fullName>
    </submittedName>
</protein>
<proteinExistence type="inferred from homology"/>
<dbReference type="SUPFAM" id="SSF55469">
    <property type="entry name" value="FMN-dependent nitroreductase-like"/>
    <property type="match status" value="1"/>
</dbReference>
<feature type="domain" description="Nitroreductase" evidence="4">
    <location>
        <begin position="11"/>
        <end position="60"/>
    </location>
</feature>
<evidence type="ECO:0000313" key="5">
    <source>
        <dbReference type="EMBL" id="SFI23591.1"/>
    </source>
</evidence>
<keyword evidence="6" id="KW-1185">Reference proteome</keyword>
<dbReference type="AlphaFoldDB" id="A0A1I3GK66"/>
<keyword evidence="2" id="KW-0560">Oxidoreductase</keyword>
<dbReference type="PANTHER" id="PTHR43673:SF10">
    <property type="entry name" value="NADH DEHYDROGENASE_NAD(P)H NITROREDUCTASE XCC3605-RELATED"/>
    <property type="match status" value="1"/>
</dbReference>
<dbReference type="PANTHER" id="PTHR43673">
    <property type="entry name" value="NAD(P)H NITROREDUCTASE YDGI-RELATED"/>
    <property type="match status" value="1"/>
</dbReference>
<evidence type="ECO:0000256" key="2">
    <source>
        <dbReference type="ARBA" id="ARBA00023002"/>
    </source>
</evidence>
<name>A0A1I3GK66_9ACTN</name>
<evidence type="ECO:0000313" key="6">
    <source>
        <dbReference type="Proteomes" id="UP000198649"/>
    </source>
</evidence>
<sequence>MPGAEHLAEPLRSRWSPSIFDDQHRLTHEQIGTLLHAAQWAPSSGNSQPWAFVVAERGSASHDVLTQHLSRGNAGWVPRASVVLVTATQVAPDEDGNGGRSEALAHYDLGQAAAHVTLQARAMGLHAHQFGGFDQAAVAAGLGVPAHYRVLSGIAIGARGNPDDVPERDREREQRPRARRPLAEIVHGAAWGEPWPPPGEAL</sequence>
<dbReference type="InterPro" id="IPR029479">
    <property type="entry name" value="Nitroreductase"/>
</dbReference>
<evidence type="ECO:0000259" key="4">
    <source>
        <dbReference type="Pfam" id="PF00881"/>
    </source>
</evidence>
<comment type="similarity">
    <text evidence="1">Belongs to the nitroreductase family.</text>
</comment>
<reference evidence="5 6" key="1">
    <citation type="submission" date="2016-10" db="EMBL/GenBank/DDBJ databases">
        <authorList>
            <person name="de Groot N.N."/>
        </authorList>
    </citation>
    <scope>NUCLEOTIDE SEQUENCE [LARGE SCALE GENOMIC DNA]</scope>
    <source>
        <strain evidence="5 6">CGMCC 1.11156</strain>
    </source>
</reference>
<accession>A0A1I3GK66</accession>
<dbReference type="Pfam" id="PF00881">
    <property type="entry name" value="Nitroreductase"/>
    <property type="match status" value="2"/>
</dbReference>
<organism evidence="5 6">
    <name type="scientific">Nocardioides psychrotolerans</name>
    <dbReference type="NCBI Taxonomy" id="1005945"/>
    <lineage>
        <taxon>Bacteria</taxon>
        <taxon>Bacillati</taxon>
        <taxon>Actinomycetota</taxon>
        <taxon>Actinomycetes</taxon>
        <taxon>Propionibacteriales</taxon>
        <taxon>Nocardioidaceae</taxon>
        <taxon>Nocardioides</taxon>
    </lineage>
</organism>
<gene>
    <name evidence="5" type="ORF">SAMN05216561_106161</name>
</gene>
<dbReference type="Gene3D" id="3.40.109.10">
    <property type="entry name" value="NADH Oxidase"/>
    <property type="match status" value="1"/>
</dbReference>
<dbReference type="Proteomes" id="UP000198649">
    <property type="component" value="Unassembled WGS sequence"/>
</dbReference>
<feature type="compositionally biased region" description="Basic and acidic residues" evidence="3">
    <location>
        <begin position="161"/>
        <end position="176"/>
    </location>
</feature>
<feature type="region of interest" description="Disordered" evidence="3">
    <location>
        <begin position="159"/>
        <end position="202"/>
    </location>
</feature>
<dbReference type="CDD" id="cd02138">
    <property type="entry name" value="TdsD-like"/>
    <property type="match status" value="1"/>
</dbReference>
<dbReference type="GO" id="GO:0016491">
    <property type="term" value="F:oxidoreductase activity"/>
    <property type="evidence" value="ECO:0007669"/>
    <property type="project" value="UniProtKB-KW"/>
</dbReference>
<dbReference type="STRING" id="1005945.SAMN05216561_106161"/>
<dbReference type="EMBL" id="FOQG01000006">
    <property type="protein sequence ID" value="SFI23591.1"/>
    <property type="molecule type" value="Genomic_DNA"/>
</dbReference>
<evidence type="ECO:0000256" key="1">
    <source>
        <dbReference type="ARBA" id="ARBA00007118"/>
    </source>
</evidence>